<accession>A0ACB0FK17</accession>
<evidence type="ECO:0000313" key="1">
    <source>
        <dbReference type="EMBL" id="CAI9713438.1"/>
    </source>
</evidence>
<organism evidence="1 2">
    <name type="scientific">Rangifer tarandus platyrhynchus</name>
    <name type="common">Svalbard reindeer</name>
    <dbReference type="NCBI Taxonomy" id="3082113"/>
    <lineage>
        <taxon>Eukaryota</taxon>
        <taxon>Metazoa</taxon>
        <taxon>Chordata</taxon>
        <taxon>Craniata</taxon>
        <taxon>Vertebrata</taxon>
        <taxon>Euteleostomi</taxon>
        <taxon>Mammalia</taxon>
        <taxon>Eutheria</taxon>
        <taxon>Laurasiatheria</taxon>
        <taxon>Artiodactyla</taxon>
        <taxon>Ruminantia</taxon>
        <taxon>Pecora</taxon>
        <taxon>Cervidae</taxon>
        <taxon>Odocoileinae</taxon>
        <taxon>Rangifer</taxon>
    </lineage>
</organism>
<dbReference type="EMBL" id="OX596092">
    <property type="protein sequence ID" value="CAI9713438.1"/>
    <property type="molecule type" value="Genomic_DNA"/>
</dbReference>
<proteinExistence type="predicted"/>
<evidence type="ECO:0000313" key="2">
    <source>
        <dbReference type="Proteomes" id="UP001162501"/>
    </source>
</evidence>
<protein>
    <submittedName>
        <fullName evidence="1">Uncharacterized protein</fullName>
    </submittedName>
</protein>
<reference evidence="1" key="1">
    <citation type="submission" date="2023-05" db="EMBL/GenBank/DDBJ databases">
        <authorList>
            <consortium name="ELIXIR-Norway"/>
        </authorList>
    </citation>
    <scope>NUCLEOTIDE SEQUENCE</scope>
</reference>
<dbReference type="Proteomes" id="UP001162501">
    <property type="component" value="Chromosome 8"/>
</dbReference>
<gene>
    <name evidence="1" type="ORF">MRATA1EN3_LOCUS24651</name>
</gene>
<name>A0ACB0FK17_RANTA</name>
<sequence>MAGWAVRAHGLYNHSQQIGGSKQVRKLTLPQVPQLRQEETPFFPPARVPTPLARAPLGYLVPLPRLPPVQPHHLE</sequence>